<evidence type="ECO:0000259" key="1">
    <source>
        <dbReference type="Pfam" id="PF04773"/>
    </source>
</evidence>
<dbReference type="Pfam" id="PF16220">
    <property type="entry name" value="DUF4880"/>
    <property type="match status" value="1"/>
</dbReference>
<comment type="caution">
    <text evidence="3">The sequence shown here is derived from an EMBL/GenBank/DDBJ whole genome shotgun (WGS) entry which is preliminary data.</text>
</comment>
<dbReference type="Proteomes" id="UP000292639">
    <property type="component" value="Unassembled WGS sequence"/>
</dbReference>
<dbReference type="InterPro" id="IPR006860">
    <property type="entry name" value="FecR"/>
</dbReference>
<keyword evidence="4" id="KW-1185">Reference proteome</keyword>
<feature type="domain" description="FecR N-terminal" evidence="2">
    <location>
        <begin position="11"/>
        <end position="51"/>
    </location>
</feature>
<dbReference type="Pfam" id="PF04773">
    <property type="entry name" value="FecR"/>
    <property type="match status" value="1"/>
</dbReference>
<dbReference type="GO" id="GO:0016989">
    <property type="term" value="F:sigma factor antagonist activity"/>
    <property type="evidence" value="ECO:0007669"/>
    <property type="project" value="TreeGrafter"/>
</dbReference>
<protein>
    <submittedName>
        <fullName evidence="3">Iron dicitrate transport regulator FecR</fullName>
    </submittedName>
</protein>
<dbReference type="Gene3D" id="2.60.120.1440">
    <property type="match status" value="1"/>
</dbReference>
<dbReference type="EMBL" id="QJUP01000003">
    <property type="protein sequence ID" value="TBU98850.1"/>
    <property type="molecule type" value="Genomic_DNA"/>
</dbReference>
<evidence type="ECO:0000313" key="4">
    <source>
        <dbReference type="Proteomes" id="UP000292639"/>
    </source>
</evidence>
<sequence>MNPRQLPQEVDEAIEWLALERSGSMNEEQRRRFQHWLDASPANRQACDDLRQRLDQMLGGLPQASQQMLSLAGSSRRHLLRGALVIAGIGAGGWWLQRSGMLPPGHNDLRSGLAERRRFELEDGSSLVLNARSRLRLAFDEKLRLLELREGALNVKVASDPQRPLLVRTAFGEIRALGTQFSVSLHDAAAHVWVQESQVRLQALDGTTSTLAAGQGASLASAGILPLDARHAGEGRWQEGILEVHDRPLEDILDFLRPYQRGLLSCSREAAALRVSGIFPLDDTAQALRSLEETLPVRIERHFGWWTRVDLR</sequence>
<proteinExistence type="predicted"/>
<name>A0A4Q9RCG7_9GAMM</name>
<gene>
    <name evidence="3" type="ORF">DNJ96_03815</name>
</gene>
<organism evidence="3 4">
    <name type="scientific">Stutzerimonas kirkiae</name>
    <dbReference type="NCBI Taxonomy" id="2211392"/>
    <lineage>
        <taxon>Bacteria</taxon>
        <taxon>Pseudomonadati</taxon>
        <taxon>Pseudomonadota</taxon>
        <taxon>Gammaproteobacteria</taxon>
        <taxon>Pseudomonadales</taxon>
        <taxon>Pseudomonadaceae</taxon>
        <taxon>Stutzerimonas</taxon>
    </lineage>
</organism>
<dbReference type="InterPro" id="IPR032623">
    <property type="entry name" value="FecR_N"/>
</dbReference>
<reference evidence="3 4" key="1">
    <citation type="submission" date="2018-06" db="EMBL/GenBank/DDBJ databases">
        <title>Three novel Pseudomonas species isolated from symptomatic oak.</title>
        <authorList>
            <person name="Bueno-Gonzalez V."/>
            <person name="Brady C."/>
        </authorList>
    </citation>
    <scope>NUCLEOTIDE SEQUENCE [LARGE SCALE GENOMIC DNA]</scope>
    <source>
        <strain evidence="3 4">P17C</strain>
    </source>
</reference>
<dbReference type="InterPro" id="IPR012373">
    <property type="entry name" value="Ferrdict_sens_TM"/>
</dbReference>
<evidence type="ECO:0000259" key="2">
    <source>
        <dbReference type="Pfam" id="PF16220"/>
    </source>
</evidence>
<dbReference type="RefSeq" id="WP_131183868.1">
    <property type="nucleotide sequence ID" value="NZ_QJUO01000007.1"/>
</dbReference>
<evidence type="ECO:0000313" key="3">
    <source>
        <dbReference type="EMBL" id="TBU98850.1"/>
    </source>
</evidence>
<dbReference type="PANTHER" id="PTHR30273">
    <property type="entry name" value="PERIPLASMIC SIGNAL SENSOR AND SIGMA FACTOR ACTIVATOR FECR-RELATED"/>
    <property type="match status" value="1"/>
</dbReference>
<dbReference type="AlphaFoldDB" id="A0A4Q9RCG7"/>
<accession>A0A4Q9RCG7</accession>
<dbReference type="PIRSF" id="PIRSF018266">
    <property type="entry name" value="FecR"/>
    <property type="match status" value="1"/>
</dbReference>
<dbReference type="PANTHER" id="PTHR30273:SF2">
    <property type="entry name" value="PROTEIN FECR"/>
    <property type="match status" value="1"/>
</dbReference>
<feature type="domain" description="FecR protein" evidence="1">
    <location>
        <begin position="108"/>
        <end position="200"/>
    </location>
</feature>